<keyword evidence="6" id="KW-0186">Copper</keyword>
<dbReference type="InterPro" id="IPR008972">
    <property type="entry name" value="Cupredoxin"/>
</dbReference>
<keyword evidence="3" id="KW-0479">Metal-binding</keyword>
<dbReference type="PANTHER" id="PTHR11709">
    <property type="entry name" value="MULTI-COPPER OXIDASE"/>
    <property type="match status" value="1"/>
</dbReference>
<dbReference type="CDD" id="cd13880">
    <property type="entry name" value="CuRO_2_MaLCC_like"/>
    <property type="match status" value="1"/>
</dbReference>
<evidence type="ECO:0000256" key="7">
    <source>
        <dbReference type="ARBA" id="ARBA00023180"/>
    </source>
</evidence>
<dbReference type="InterPro" id="IPR002355">
    <property type="entry name" value="Cu_oxidase_Cu_BS"/>
</dbReference>
<evidence type="ECO:0000259" key="11">
    <source>
        <dbReference type="Pfam" id="PF07732"/>
    </source>
</evidence>
<comment type="pathway">
    <text evidence="1">Secondary metabolite biosynthesis.</text>
</comment>
<dbReference type="Gene3D" id="2.60.40.420">
    <property type="entry name" value="Cupredoxins - blue copper proteins"/>
    <property type="match status" value="3"/>
</dbReference>
<evidence type="ECO:0000313" key="13">
    <source>
        <dbReference type="Proteomes" id="UP000758603"/>
    </source>
</evidence>
<dbReference type="CDD" id="cd13901">
    <property type="entry name" value="CuRO_3_MaLCC_like"/>
    <property type="match status" value="1"/>
</dbReference>
<dbReference type="GO" id="GO:0016491">
    <property type="term" value="F:oxidoreductase activity"/>
    <property type="evidence" value="ECO:0007669"/>
    <property type="project" value="UniProtKB-KW"/>
</dbReference>
<dbReference type="GO" id="GO:0005507">
    <property type="term" value="F:copper ion binding"/>
    <property type="evidence" value="ECO:0007669"/>
    <property type="project" value="InterPro"/>
</dbReference>
<evidence type="ECO:0000259" key="9">
    <source>
        <dbReference type="Pfam" id="PF00394"/>
    </source>
</evidence>
<keyword evidence="13" id="KW-1185">Reference proteome</keyword>
<protein>
    <submittedName>
        <fullName evidence="12">Cupredoxin</fullName>
    </submittedName>
</protein>
<dbReference type="RefSeq" id="XP_045952072.1">
    <property type="nucleotide sequence ID" value="XM_046098843.1"/>
</dbReference>
<evidence type="ECO:0000259" key="10">
    <source>
        <dbReference type="Pfam" id="PF07731"/>
    </source>
</evidence>
<dbReference type="PANTHER" id="PTHR11709:SF71">
    <property type="entry name" value="OXIDOREDUCTASE TPCJ"/>
    <property type="match status" value="1"/>
</dbReference>
<dbReference type="CDD" id="cd13854">
    <property type="entry name" value="CuRO_1_MaLCC_like"/>
    <property type="match status" value="1"/>
</dbReference>
<dbReference type="InterPro" id="IPR011707">
    <property type="entry name" value="Cu-oxidase-like_N"/>
</dbReference>
<evidence type="ECO:0000256" key="5">
    <source>
        <dbReference type="ARBA" id="ARBA00023002"/>
    </source>
</evidence>
<feature type="domain" description="Plastocyanin-like" evidence="9">
    <location>
        <begin position="196"/>
        <end position="353"/>
    </location>
</feature>
<comment type="caution">
    <text evidence="12">The sequence shown here is derived from an EMBL/GenBank/DDBJ whole genome shotgun (WGS) entry which is preliminary data.</text>
</comment>
<keyword evidence="7" id="KW-0325">Glycoprotein</keyword>
<dbReference type="Pfam" id="PF07731">
    <property type="entry name" value="Cu-oxidase_2"/>
    <property type="match status" value="1"/>
</dbReference>
<dbReference type="FunFam" id="2.60.40.420:FF:000021">
    <property type="entry name" value="Extracellular dihydrogeodin oxidase/laccase"/>
    <property type="match status" value="1"/>
</dbReference>
<dbReference type="Pfam" id="PF07732">
    <property type="entry name" value="Cu-oxidase_3"/>
    <property type="match status" value="1"/>
</dbReference>
<dbReference type="SUPFAM" id="SSF49503">
    <property type="entry name" value="Cupredoxins"/>
    <property type="match status" value="3"/>
</dbReference>
<evidence type="ECO:0000256" key="4">
    <source>
        <dbReference type="ARBA" id="ARBA00022737"/>
    </source>
</evidence>
<keyword evidence="5" id="KW-0560">Oxidoreductase</keyword>
<dbReference type="InterPro" id="IPR011706">
    <property type="entry name" value="Cu-oxidase_C"/>
</dbReference>
<dbReference type="FunFam" id="2.60.40.420:FF:000038">
    <property type="entry name" value="Extracellular dihydrogeodin oxidase/laccase"/>
    <property type="match status" value="1"/>
</dbReference>
<dbReference type="GeneID" id="70127735"/>
<accession>A0A9P8RGI0</accession>
<dbReference type="InterPro" id="IPR045087">
    <property type="entry name" value="Cu-oxidase_fam"/>
</dbReference>
<dbReference type="InterPro" id="IPR033138">
    <property type="entry name" value="Cu_oxidase_CS"/>
</dbReference>
<feature type="region of interest" description="Disordered" evidence="8">
    <location>
        <begin position="14"/>
        <end position="33"/>
    </location>
</feature>
<name>A0A9P8RGI0_9PEZI</name>
<proteinExistence type="inferred from homology"/>
<keyword evidence="4" id="KW-0677">Repeat</keyword>
<evidence type="ECO:0000256" key="6">
    <source>
        <dbReference type="ARBA" id="ARBA00023008"/>
    </source>
</evidence>
<evidence type="ECO:0000256" key="1">
    <source>
        <dbReference type="ARBA" id="ARBA00005179"/>
    </source>
</evidence>
<dbReference type="InterPro" id="IPR001117">
    <property type="entry name" value="Cu-oxidase_2nd"/>
</dbReference>
<dbReference type="OrthoDB" id="2121828at2759"/>
<organism evidence="12 13">
    <name type="scientific">Truncatella angustata</name>
    <dbReference type="NCBI Taxonomy" id="152316"/>
    <lineage>
        <taxon>Eukaryota</taxon>
        <taxon>Fungi</taxon>
        <taxon>Dikarya</taxon>
        <taxon>Ascomycota</taxon>
        <taxon>Pezizomycotina</taxon>
        <taxon>Sordariomycetes</taxon>
        <taxon>Xylariomycetidae</taxon>
        <taxon>Amphisphaeriales</taxon>
        <taxon>Sporocadaceae</taxon>
        <taxon>Truncatella</taxon>
    </lineage>
</organism>
<dbReference type="AlphaFoldDB" id="A0A9P8RGI0"/>
<gene>
    <name evidence="12" type="ORF">BKA67DRAFT_527325</name>
</gene>
<evidence type="ECO:0000313" key="12">
    <source>
        <dbReference type="EMBL" id="KAH6645558.1"/>
    </source>
</evidence>
<dbReference type="Proteomes" id="UP000758603">
    <property type="component" value="Unassembled WGS sequence"/>
</dbReference>
<sequence length="585" mass="65250">MNPVTIPDALSIRESSSTPNAFPTPKTLAPDASSCVNTATSRSCWGSYSIDTDYYVTTPYTGVTREYWLTAESTTLAPDGYEREVLVFNGSMPGPTIEADWGDEVVVHITNGIPDNGTSVHWHGVRQLNSVASDGVPGVTQCPIAHGQTKTYRWRAAQYGTSWYHSHFSLQLGEGLLGPIIIHGPATADYDIDAGPIVLQDWTHTSVFTIWENLQRNAADVQPIGENGLINGLNPYDCSQSSDPACIGTAERFELNFQKGKKYRLRIIGTQIDGWFKFTIDGHKLRVIANDFVPIEPYETDNIILSGGERYDVIVEADQPVGNYWLRSIYQTACNRNDNLNKNNIRGIVRYVGADTDKTPTTCVSKTITNSCGDEPYESLVPWVSHNVGSSDFEDTLGMAIYMEPDLTFKWTLRTKTQIVDWQNPTLLDIYRGDTRLPPESNVVTVEATNEWVYWILEDQTGRDIWHPMHLHGHDFYILAQGSTAYDSSVKLNTKNPPRRDTVTLYGSGYLVIAFKTDNPGLWLIHCHIAFHASQGLALQLVERPAEIPDLIAADVDQLNNTCKTWAPFYNSLAQAHYKQDDSGI</sequence>
<feature type="domain" description="Plastocyanin-like" evidence="10">
    <location>
        <begin position="421"/>
        <end position="546"/>
    </location>
</feature>
<evidence type="ECO:0000256" key="2">
    <source>
        <dbReference type="ARBA" id="ARBA00010609"/>
    </source>
</evidence>
<dbReference type="Pfam" id="PF00394">
    <property type="entry name" value="Cu-oxidase"/>
    <property type="match status" value="1"/>
</dbReference>
<evidence type="ECO:0000256" key="8">
    <source>
        <dbReference type="SAM" id="MobiDB-lite"/>
    </source>
</evidence>
<feature type="domain" description="Plastocyanin-like" evidence="11">
    <location>
        <begin position="72"/>
        <end position="185"/>
    </location>
</feature>
<dbReference type="EMBL" id="JAGPXC010000011">
    <property type="protein sequence ID" value="KAH6645558.1"/>
    <property type="molecule type" value="Genomic_DNA"/>
</dbReference>
<dbReference type="PROSITE" id="PS00079">
    <property type="entry name" value="MULTICOPPER_OXIDASE1"/>
    <property type="match status" value="1"/>
</dbReference>
<reference evidence="12" key="1">
    <citation type="journal article" date="2021" name="Nat. Commun.">
        <title>Genetic determinants of endophytism in the Arabidopsis root mycobiome.</title>
        <authorList>
            <person name="Mesny F."/>
            <person name="Miyauchi S."/>
            <person name="Thiergart T."/>
            <person name="Pickel B."/>
            <person name="Atanasova L."/>
            <person name="Karlsson M."/>
            <person name="Huettel B."/>
            <person name="Barry K.W."/>
            <person name="Haridas S."/>
            <person name="Chen C."/>
            <person name="Bauer D."/>
            <person name="Andreopoulos W."/>
            <person name="Pangilinan J."/>
            <person name="LaButti K."/>
            <person name="Riley R."/>
            <person name="Lipzen A."/>
            <person name="Clum A."/>
            <person name="Drula E."/>
            <person name="Henrissat B."/>
            <person name="Kohler A."/>
            <person name="Grigoriev I.V."/>
            <person name="Martin F.M."/>
            <person name="Hacquard S."/>
        </authorList>
    </citation>
    <scope>NUCLEOTIDE SEQUENCE</scope>
    <source>
        <strain evidence="12">MPI-SDFR-AT-0073</strain>
    </source>
</reference>
<comment type="similarity">
    <text evidence="2">Belongs to the multicopper oxidase family.</text>
</comment>
<evidence type="ECO:0000256" key="3">
    <source>
        <dbReference type="ARBA" id="ARBA00022723"/>
    </source>
</evidence>
<dbReference type="PROSITE" id="PS00080">
    <property type="entry name" value="MULTICOPPER_OXIDASE2"/>
    <property type="match status" value="1"/>
</dbReference>